<dbReference type="Pfam" id="PF21948">
    <property type="entry name" value="LplA-B_cat"/>
    <property type="match status" value="1"/>
</dbReference>
<evidence type="ECO:0000313" key="12">
    <source>
        <dbReference type="Proteomes" id="UP000288716"/>
    </source>
</evidence>
<dbReference type="PROSITE" id="PS51733">
    <property type="entry name" value="BPL_LPL_CATALYTIC"/>
    <property type="match status" value="1"/>
</dbReference>
<dbReference type="InterPro" id="IPR004143">
    <property type="entry name" value="BPL_LPL_catalytic"/>
</dbReference>
<dbReference type="GO" id="GO:0009249">
    <property type="term" value="P:protein lipoylation"/>
    <property type="evidence" value="ECO:0007669"/>
    <property type="project" value="InterPro"/>
</dbReference>
<dbReference type="AlphaFoldDB" id="A0A443SL80"/>
<evidence type="ECO:0000256" key="2">
    <source>
        <dbReference type="ARBA" id="ARBA00004821"/>
    </source>
</evidence>
<evidence type="ECO:0000256" key="5">
    <source>
        <dbReference type="ARBA" id="ARBA00023315"/>
    </source>
</evidence>
<dbReference type="CDD" id="cd16444">
    <property type="entry name" value="LipB"/>
    <property type="match status" value="1"/>
</dbReference>
<name>A0A443SL80_9ACAR</name>
<dbReference type="SUPFAM" id="SSF55681">
    <property type="entry name" value="Class II aaRS and biotin synthetases"/>
    <property type="match status" value="1"/>
</dbReference>
<evidence type="ECO:0000256" key="6">
    <source>
        <dbReference type="PIRNR" id="PIRNR016262"/>
    </source>
</evidence>
<reference evidence="11 12" key="1">
    <citation type="journal article" date="2018" name="Gigascience">
        <title>Genomes of trombidid mites reveal novel predicted allergens and laterally-transferred genes associated with secondary metabolism.</title>
        <authorList>
            <person name="Dong X."/>
            <person name="Chaisiri K."/>
            <person name="Xia D."/>
            <person name="Armstrong S.D."/>
            <person name="Fang Y."/>
            <person name="Donnelly M.J."/>
            <person name="Kadowaki T."/>
            <person name="McGarry J.W."/>
            <person name="Darby A.C."/>
            <person name="Makepeace B.L."/>
        </authorList>
    </citation>
    <scope>NUCLEOTIDE SEQUENCE [LARGE SCALE GENOMIC DNA]</scope>
    <source>
        <strain evidence="11">UoL-UT</strain>
    </source>
</reference>
<dbReference type="InterPro" id="IPR000544">
    <property type="entry name" value="Octanoyltransferase"/>
</dbReference>
<comment type="catalytic activity">
    <reaction evidence="6">
        <text>octanoyl-[ACP] + L-lysyl-[protein] = N(6)-octanoyl-L-lysyl-[protein] + holo-[ACP] + H(+)</text>
        <dbReference type="Rhea" id="RHEA:17665"/>
        <dbReference type="Rhea" id="RHEA-COMP:9636"/>
        <dbReference type="Rhea" id="RHEA-COMP:9685"/>
        <dbReference type="Rhea" id="RHEA-COMP:9752"/>
        <dbReference type="Rhea" id="RHEA-COMP:9928"/>
        <dbReference type="ChEBI" id="CHEBI:15378"/>
        <dbReference type="ChEBI" id="CHEBI:29969"/>
        <dbReference type="ChEBI" id="CHEBI:64479"/>
        <dbReference type="ChEBI" id="CHEBI:78463"/>
        <dbReference type="ChEBI" id="CHEBI:78809"/>
        <dbReference type="EC" id="2.3.1.181"/>
    </reaction>
</comment>
<dbReference type="VEuPathDB" id="VectorBase:LDEU003755"/>
<evidence type="ECO:0000256" key="3">
    <source>
        <dbReference type="ARBA" id="ARBA00007907"/>
    </source>
</evidence>
<comment type="similarity">
    <text evidence="3 6">Belongs to the LipB family.</text>
</comment>
<feature type="domain" description="BPL/LPL catalytic" evidence="10">
    <location>
        <begin position="40"/>
        <end position="227"/>
    </location>
</feature>
<dbReference type="InterPro" id="IPR020605">
    <property type="entry name" value="Octanoyltransferase_CS"/>
</dbReference>
<dbReference type="Proteomes" id="UP000288716">
    <property type="component" value="Unassembled WGS sequence"/>
</dbReference>
<dbReference type="GO" id="GO:0033819">
    <property type="term" value="F:lipoyl(octanoyl) transferase activity"/>
    <property type="evidence" value="ECO:0007669"/>
    <property type="project" value="UniProtKB-EC"/>
</dbReference>
<keyword evidence="4 6" id="KW-0808">Transferase</keyword>
<dbReference type="STRING" id="299467.A0A443SL80"/>
<evidence type="ECO:0000256" key="8">
    <source>
        <dbReference type="PIRSR" id="PIRSR016262-2"/>
    </source>
</evidence>
<dbReference type="UniPathway" id="UPA00538">
    <property type="reaction ID" value="UER00592"/>
</dbReference>
<comment type="function">
    <text evidence="6">Catalyzes the transfer of endogenously produced octanoic acid from octanoyl-acyl-carrier-protein onto the lipoyl domains of lipoate-dependent enzymes. Lipoyl-ACP can also act as a substrate although octanoyl-ACP is likely to be the physiological substrate.</text>
</comment>
<dbReference type="PIRSF" id="PIRSF016262">
    <property type="entry name" value="LPLase"/>
    <property type="match status" value="1"/>
</dbReference>
<organism evidence="11 12">
    <name type="scientific">Leptotrombidium deliense</name>
    <dbReference type="NCBI Taxonomy" id="299467"/>
    <lineage>
        <taxon>Eukaryota</taxon>
        <taxon>Metazoa</taxon>
        <taxon>Ecdysozoa</taxon>
        <taxon>Arthropoda</taxon>
        <taxon>Chelicerata</taxon>
        <taxon>Arachnida</taxon>
        <taxon>Acari</taxon>
        <taxon>Acariformes</taxon>
        <taxon>Trombidiformes</taxon>
        <taxon>Prostigmata</taxon>
        <taxon>Anystina</taxon>
        <taxon>Parasitengona</taxon>
        <taxon>Trombiculoidea</taxon>
        <taxon>Trombiculidae</taxon>
        <taxon>Leptotrombidium</taxon>
    </lineage>
</organism>
<accession>A0A443SL80</accession>
<comment type="subcellular location">
    <subcellularLocation>
        <location evidence="1 6">Mitochondrion</location>
    </subcellularLocation>
</comment>
<dbReference type="HAMAP" id="MF_00013">
    <property type="entry name" value="LipB"/>
    <property type="match status" value="1"/>
</dbReference>
<dbReference type="NCBIfam" id="NF010925">
    <property type="entry name" value="PRK14345.1"/>
    <property type="match status" value="1"/>
</dbReference>
<dbReference type="GO" id="GO:0005739">
    <property type="term" value="C:mitochondrion"/>
    <property type="evidence" value="ECO:0007669"/>
    <property type="project" value="UniProtKB-SubCell"/>
</dbReference>
<dbReference type="PANTHER" id="PTHR10993:SF7">
    <property type="entry name" value="LIPOYLTRANSFERASE 2, MITOCHONDRIAL-RELATED"/>
    <property type="match status" value="1"/>
</dbReference>
<dbReference type="NCBIfam" id="TIGR00214">
    <property type="entry name" value="lipB"/>
    <property type="match status" value="1"/>
</dbReference>
<evidence type="ECO:0000256" key="4">
    <source>
        <dbReference type="ARBA" id="ARBA00022679"/>
    </source>
</evidence>
<dbReference type="OrthoDB" id="19908at2759"/>
<keyword evidence="6" id="KW-0496">Mitochondrion</keyword>
<dbReference type="PANTHER" id="PTHR10993">
    <property type="entry name" value="OCTANOYLTRANSFERASE"/>
    <property type="match status" value="1"/>
</dbReference>
<gene>
    <name evidence="11" type="ORF">B4U80_11382</name>
</gene>
<feature type="binding site" evidence="8">
    <location>
        <begin position="157"/>
        <end position="159"/>
    </location>
    <ligand>
        <name>substrate</name>
    </ligand>
</feature>
<dbReference type="EMBL" id="NCKV01001470">
    <property type="protein sequence ID" value="RWS28284.1"/>
    <property type="molecule type" value="Genomic_DNA"/>
</dbReference>
<protein>
    <recommendedName>
        <fullName evidence="6">Octanoyl-[acyl-carrier-protein]:protein N-octanoyltransferase LIPT2, mitochondrial</fullName>
        <ecNumber evidence="6">2.3.1.181</ecNumber>
    </recommendedName>
</protein>
<evidence type="ECO:0000256" key="1">
    <source>
        <dbReference type="ARBA" id="ARBA00004173"/>
    </source>
</evidence>
<keyword evidence="5 6" id="KW-0012">Acyltransferase</keyword>
<feature type="binding site" evidence="8">
    <location>
        <begin position="84"/>
        <end position="91"/>
    </location>
    <ligand>
        <name>substrate</name>
    </ligand>
</feature>
<feature type="active site" description="Acyl-thioester intermediate" evidence="7">
    <location>
        <position position="188"/>
    </location>
</feature>
<sequence>MSMSRVKILNIGRKRFNEALSIQSTISRTILDALKCGNEDRVENTLILVEHSPVYTVGLRSKQYTPDLVAKLSKVGAEFIVTDRGGLITFHGYGQLVAYPVLYLGSFGNKSIKWYIHRLEDTVIEMAKNIIKDKSVQISTICEYPGVWIDKERKLAAIGVNCRRYVTTHGVSINCNTDLSYFEHIIPCGIEGKKVTSFTSELQRNFTIEESIPFFLEAFKNTFKCNYV</sequence>
<dbReference type="Gene3D" id="3.30.930.10">
    <property type="entry name" value="Bira Bifunctional Protein, Domain 2"/>
    <property type="match status" value="1"/>
</dbReference>
<evidence type="ECO:0000259" key="10">
    <source>
        <dbReference type="PROSITE" id="PS51733"/>
    </source>
</evidence>
<dbReference type="FunFam" id="3.30.930.10:FF:000035">
    <property type="entry name" value="Putative lipoyltransferase 2, mitochondrial"/>
    <property type="match status" value="1"/>
</dbReference>
<feature type="site" description="Lowers pKa of active site Cys" evidence="9">
    <location>
        <position position="154"/>
    </location>
</feature>
<dbReference type="EC" id="2.3.1.181" evidence="6"/>
<evidence type="ECO:0000256" key="9">
    <source>
        <dbReference type="PIRSR" id="PIRSR016262-3"/>
    </source>
</evidence>
<dbReference type="PROSITE" id="PS01313">
    <property type="entry name" value="LIPB"/>
    <property type="match status" value="1"/>
</dbReference>
<comment type="pathway">
    <text evidence="2 6">Protein modification; protein lipoylation via endogenous pathway; protein N(6)-(lipoyl)lysine from octanoyl-[acyl-carrier-protein]: step 1/2.</text>
</comment>
<comment type="caution">
    <text evidence="11">The sequence shown here is derived from an EMBL/GenBank/DDBJ whole genome shotgun (WGS) entry which is preliminary data.</text>
</comment>
<evidence type="ECO:0000256" key="7">
    <source>
        <dbReference type="PIRSR" id="PIRSR016262-1"/>
    </source>
</evidence>
<feature type="binding site" evidence="8">
    <location>
        <begin position="170"/>
        <end position="172"/>
    </location>
    <ligand>
        <name>substrate</name>
    </ligand>
</feature>
<evidence type="ECO:0000313" key="11">
    <source>
        <dbReference type="EMBL" id="RWS28284.1"/>
    </source>
</evidence>
<keyword evidence="12" id="KW-1185">Reference proteome</keyword>
<dbReference type="InterPro" id="IPR045864">
    <property type="entry name" value="aa-tRNA-synth_II/BPL/LPL"/>
</dbReference>
<proteinExistence type="inferred from homology"/>